<dbReference type="Gene3D" id="4.10.60.10">
    <property type="entry name" value="Zinc finger, CCHC-type"/>
    <property type="match status" value="1"/>
</dbReference>
<reference evidence="3 4" key="1">
    <citation type="journal article" date="2010" name="Science">
        <title>Genomic comparison of the ants Camponotus floridanus and Harpegnathos saltator.</title>
        <authorList>
            <person name="Bonasio R."/>
            <person name="Zhang G."/>
            <person name="Ye C."/>
            <person name="Mutti N.S."/>
            <person name="Fang X."/>
            <person name="Qin N."/>
            <person name="Donahue G."/>
            <person name="Yang P."/>
            <person name="Li Q."/>
            <person name="Li C."/>
            <person name="Zhang P."/>
            <person name="Huang Z."/>
            <person name="Berger S.L."/>
            <person name="Reinberg D."/>
            <person name="Wang J."/>
            <person name="Liebig J."/>
        </authorList>
    </citation>
    <scope>NUCLEOTIDE SEQUENCE [LARGE SCALE GENOMIC DNA]</scope>
    <source>
        <strain evidence="3 4">R22 G/1</strain>
    </source>
</reference>
<dbReference type="GO" id="GO:0008270">
    <property type="term" value="F:zinc ion binding"/>
    <property type="evidence" value="ECO:0007669"/>
    <property type="project" value="UniProtKB-KW"/>
</dbReference>
<dbReference type="PROSITE" id="PS50158">
    <property type="entry name" value="ZF_CCHC"/>
    <property type="match status" value="2"/>
</dbReference>
<dbReference type="InParanoid" id="E2BS29"/>
<keyword evidence="1" id="KW-0862">Zinc</keyword>
<dbReference type="Pfam" id="PF00098">
    <property type="entry name" value="zf-CCHC"/>
    <property type="match status" value="1"/>
</dbReference>
<dbReference type="OrthoDB" id="7551707at2759"/>
<sequence length="67" mass="7342">IRPLQCFKCLEKGHVQTNCNNNVDRRQSCYRCGTEGHLARECTASARCVICADAGQSSGHRMGEPAC</sequence>
<dbReference type="GO" id="GO:0003676">
    <property type="term" value="F:nucleic acid binding"/>
    <property type="evidence" value="ECO:0007669"/>
    <property type="project" value="InterPro"/>
</dbReference>
<feature type="non-terminal residue" evidence="3">
    <location>
        <position position="1"/>
    </location>
</feature>
<keyword evidence="1" id="KW-0479">Metal-binding</keyword>
<dbReference type="SUPFAM" id="SSF57756">
    <property type="entry name" value="Retrovirus zinc finger-like domains"/>
    <property type="match status" value="1"/>
</dbReference>
<dbReference type="AlphaFoldDB" id="E2BS29"/>
<organism evidence="4">
    <name type="scientific">Harpegnathos saltator</name>
    <name type="common">Jerdon's jumping ant</name>
    <dbReference type="NCBI Taxonomy" id="610380"/>
    <lineage>
        <taxon>Eukaryota</taxon>
        <taxon>Metazoa</taxon>
        <taxon>Ecdysozoa</taxon>
        <taxon>Arthropoda</taxon>
        <taxon>Hexapoda</taxon>
        <taxon>Insecta</taxon>
        <taxon>Pterygota</taxon>
        <taxon>Neoptera</taxon>
        <taxon>Endopterygota</taxon>
        <taxon>Hymenoptera</taxon>
        <taxon>Apocrita</taxon>
        <taxon>Aculeata</taxon>
        <taxon>Formicoidea</taxon>
        <taxon>Formicidae</taxon>
        <taxon>Ponerinae</taxon>
        <taxon>Ponerini</taxon>
        <taxon>Harpegnathos</taxon>
    </lineage>
</organism>
<accession>E2BS29</accession>
<dbReference type="InterPro" id="IPR001878">
    <property type="entry name" value="Znf_CCHC"/>
</dbReference>
<protein>
    <submittedName>
        <fullName evidence="3">Gag-Pol polyprotein</fullName>
    </submittedName>
</protein>
<name>E2BS29_HARSA</name>
<evidence type="ECO:0000259" key="2">
    <source>
        <dbReference type="PROSITE" id="PS50158"/>
    </source>
</evidence>
<feature type="non-terminal residue" evidence="3">
    <location>
        <position position="67"/>
    </location>
</feature>
<evidence type="ECO:0000256" key="1">
    <source>
        <dbReference type="PROSITE-ProRule" id="PRU00047"/>
    </source>
</evidence>
<feature type="domain" description="CCHC-type" evidence="2">
    <location>
        <begin position="29"/>
        <end position="42"/>
    </location>
</feature>
<evidence type="ECO:0000313" key="3">
    <source>
        <dbReference type="EMBL" id="EFN81501.1"/>
    </source>
</evidence>
<dbReference type="Proteomes" id="UP000008237">
    <property type="component" value="Unassembled WGS sequence"/>
</dbReference>
<dbReference type="SMART" id="SM00343">
    <property type="entry name" value="ZnF_C2HC"/>
    <property type="match status" value="2"/>
</dbReference>
<proteinExistence type="predicted"/>
<keyword evidence="1" id="KW-0863">Zinc-finger</keyword>
<feature type="domain" description="CCHC-type" evidence="2">
    <location>
        <begin position="6"/>
        <end position="19"/>
    </location>
</feature>
<evidence type="ECO:0000313" key="4">
    <source>
        <dbReference type="Proteomes" id="UP000008237"/>
    </source>
</evidence>
<gene>
    <name evidence="3" type="ORF">EAI_00008</name>
</gene>
<dbReference type="EMBL" id="GL450129">
    <property type="protein sequence ID" value="EFN81501.1"/>
    <property type="molecule type" value="Genomic_DNA"/>
</dbReference>
<keyword evidence="4" id="KW-1185">Reference proteome</keyword>
<dbReference type="InterPro" id="IPR036875">
    <property type="entry name" value="Znf_CCHC_sf"/>
</dbReference>